<keyword evidence="5" id="KW-1185">Reference proteome</keyword>
<dbReference type="EMBL" id="JBHMFI010000004">
    <property type="protein sequence ID" value="MFB9074984.1"/>
    <property type="molecule type" value="Genomic_DNA"/>
</dbReference>
<feature type="region of interest" description="Disordered" evidence="1">
    <location>
        <begin position="1"/>
        <end position="29"/>
    </location>
</feature>
<gene>
    <name evidence="2" type="ORF">ACFFX0_25070</name>
    <name evidence="3" type="ORF">ACFFX0_28365</name>
    <name evidence="4" type="ORF">ACFFX0_28865</name>
</gene>
<reference evidence="4 5" key="1">
    <citation type="submission" date="2024-09" db="EMBL/GenBank/DDBJ databases">
        <authorList>
            <person name="Sun Q."/>
            <person name="Mori K."/>
        </authorList>
    </citation>
    <scope>NUCLEOTIDE SEQUENCE [LARGE SCALE GENOMIC DNA]</scope>
    <source>
        <strain evidence="4 5">CCM 7609</strain>
    </source>
</reference>
<evidence type="ECO:0000313" key="4">
    <source>
        <dbReference type="EMBL" id="MFB9074984.1"/>
    </source>
</evidence>
<protein>
    <submittedName>
        <fullName evidence="4">Uncharacterized protein</fullName>
    </submittedName>
</protein>
<comment type="caution">
    <text evidence="4">The sequence shown here is derived from an EMBL/GenBank/DDBJ whole genome shotgun (WGS) entry which is preliminary data.</text>
</comment>
<name>A0ABV5G7P9_9MICC</name>
<accession>A0ABV5G7P9</accession>
<evidence type="ECO:0000313" key="5">
    <source>
        <dbReference type="Proteomes" id="UP001589575"/>
    </source>
</evidence>
<dbReference type="EMBL" id="JBHMFI010000003">
    <property type="protein sequence ID" value="MFB9074890.1"/>
    <property type="molecule type" value="Genomic_DNA"/>
</dbReference>
<evidence type="ECO:0000313" key="2">
    <source>
        <dbReference type="EMBL" id="MFB9074290.1"/>
    </source>
</evidence>
<dbReference type="EMBL" id="JBHMFI010000002">
    <property type="protein sequence ID" value="MFB9074290.1"/>
    <property type="molecule type" value="Genomic_DNA"/>
</dbReference>
<evidence type="ECO:0000313" key="3">
    <source>
        <dbReference type="EMBL" id="MFB9074890.1"/>
    </source>
</evidence>
<proteinExistence type="predicted"/>
<sequence length="100" mass="10770">MDSRRCQSMPDPVPVMRGRDAVSGMSSSNGSLNALPDPWSWCSTLTPSFFLGCSRLFLARPGSSWLFPAVPGYSLTPSHRGTRRRPGPGTCRPGPPPPGR</sequence>
<dbReference type="Proteomes" id="UP001589575">
    <property type="component" value="Unassembled WGS sequence"/>
</dbReference>
<feature type="region of interest" description="Disordered" evidence="1">
    <location>
        <begin position="72"/>
        <end position="100"/>
    </location>
</feature>
<organism evidence="4 5">
    <name type="scientific">Citricoccus parietis</name>
    <dbReference type="NCBI Taxonomy" id="592307"/>
    <lineage>
        <taxon>Bacteria</taxon>
        <taxon>Bacillati</taxon>
        <taxon>Actinomycetota</taxon>
        <taxon>Actinomycetes</taxon>
        <taxon>Micrococcales</taxon>
        <taxon>Micrococcaceae</taxon>
        <taxon>Citricoccus</taxon>
    </lineage>
</organism>
<evidence type="ECO:0000256" key="1">
    <source>
        <dbReference type="SAM" id="MobiDB-lite"/>
    </source>
</evidence>